<dbReference type="AlphaFoldDB" id="A0A7M5XBI5"/>
<keyword evidence="1" id="KW-0863">Zinc-finger</keyword>
<evidence type="ECO:0000313" key="4">
    <source>
        <dbReference type="EnsemblMetazoa" id="CLYHEMP020616.1"/>
    </source>
</evidence>
<feature type="domain" description="C2H2-type" evidence="3">
    <location>
        <begin position="103"/>
        <end position="126"/>
    </location>
</feature>
<reference evidence="4" key="1">
    <citation type="submission" date="2021-01" db="UniProtKB">
        <authorList>
            <consortium name="EnsemblMetazoa"/>
        </authorList>
    </citation>
    <scope>IDENTIFICATION</scope>
</reference>
<keyword evidence="5" id="KW-1185">Reference proteome</keyword>
<dbReference type="Proteomes" id="UP000594262">
    <property type="component" value="Unplaced"/>
</dbReference>
<feature type="chain" id="PRO_5029459458" description="C2H2-type domain-containing protein" evidence="2">
    <location>
        <begin position="21"/>
        <end position="132"/>
    </location>
</feature>
<dbReference type="GO" id="GO:0008270">
    <property type="term" value="F:zinc ion binding"/>
    <property type="evidence" value="ECO:0007669"/>
    <property type="project" value="UniProtKB-KW"/>
</dbReference>
<evidence type="ECO:0000313" key="5">
    <source>
        <dbReference type="Proteomes" id="UP000594262"/>
    </source>
</evidence>
<keyword evidence="1" id="KW-0862">Zinc</keyword>
<dbReference type="PANTHER" id="PTHR21385:SF0">
    <property type="entry name" value="RE51073P"/>
    <property type="match status" value="1"/>
</dbReference>
<dbReference type="EnsemblMetazoa" id="CLYHEMT020616.1">
    <property type="protein sequence ID" value="CLYHEMP020616.1"/>
    <property type="gene ID" value="CLYHEMG020616"/>
</dbReference>
<accession>A0A7M5XBI5</accession>
<keyword evidence="1" id="KW-0479">Metal-binding</keyword>
<keyword evidence="2" id="KW-0732">Signal</keyword>
<dbReference type="PANTHER" id="PTHR21385">
    <property type="entry name" value="ZINC FINGER PROTEIN-RELATED"/>
    <property type="match status" value="1"/>
</dbReference>
<feature type="signal peptide" evidence="2">
    <location>
        <begin position="1"/>
        <end position="20"/>
    </location>
</feature>
<organism evidence="4 5">
    <name type="scientific">Clytia hemisphaerica</name>
    <dbReference type="NCBI Taxonomy" id="252671"/>
    <lineage>
        <taxon>Eukaryota</taxon>
        <taxon>Metazoa</taxon>
        <taxon>Cnidaria</taxon>
        <taxon>Hydrozoa</taxon>
        <taxon>Hydroidolina</taxon>
        <taxon>Leptothecata</taxon>
        <taxon>Obeliida</taxon>
        <taxon>Clytiidae</taxon>
        <taxon>Clytia</taxon>
    </lineage>
</organism>
<evidence type="ECO:0000256" key="2">
    <source>
        <dbReference type="SAM" id="SignalP"/>
    </source>
</evidence>
<protein>
    <recommendedName>
        <fullName evidence="3">C2H2-type domain-containing protein</fullName>
    </recommendedName>
</protein>
<proteinExistence type="predicted"/>
<evidence type="ECO:0000256" key="1">
    <source>
        <dbReference type="PROSITE-ProRule" id="PRU00042"/>
    </source>
</evidence>
<dbReference type="InterPro" id="IPR013087">
    <property type="entry name" value="Znf_C2H2_type"/>
</dbReference>
<name>A0A7M5XBI5_9CNID</name>
<dbReference type="PROSITE" id="PS50157">
    <property type="entry name" value="ZINC_FINGER_C2H2_2"/>
    <property type="match status" value="1"/>
</dbReference>
<dbReference type="PROSITE" id="PS00028">
    <property type="entry name" value="ZINC_FINGER_C2H2_1"/>
    <property type="match status" value="1"/>
</dbReference>
<evidence type="ECO:0000259" key="3">
    <source>
        <dbReference type="PROSITE" id="PS50157"/>
    </source>
</evidence>
<dbReference type="OrthoDB" id="4507at2759"/>
<sequence length="132" mass="15600">MKLINIIYMLWVSFSHTICGKTKNDNLKKKLFLLNLPFASAVNKERNCSLARSSLVRNLLLQEFNPIYKRYGVEVPRGCVFNLKQSMYNALEEKKLETSNGFWKCDACGKKFYTEEHIYKHFYSKHQDLIKH</sequence>